<dbReference type="OrthoDB" id="262508at2"/>
<organism evidence="1 2">
    <name type="scientific">Allochromatium vinosum (strain ATCC 17899 / DSM 180 / NBRC 103801 / NCIMB 10441 / D)</name>
    <name type="common">Chromatium vinosum</name>
    <dbReference type="NCBI Taxonomy" id="572477"/>
    <lineage>
        <taxon>Bacteria</taxon>
        <taxon>Pseudomonadati</taxon>
        <taxon>Pseudomonadota</taxon>
        <taxon>Gammaproteobacteria</taxon>
        <taxon>Chromatiales</taxon>
        <taxon>Chromatiaceae</taxon>
        <taxon>Allochromatium</taxon>
    </lineage>
</organism>
<keyword evidence="2" id="KW-1185">Reference proteome</keyword>
<sequence>MSPLDQLATQLLIGTDRRAPEWPSADGELGRLSTRIQADAAASTETSALRLAGVLAVCSTAGFRPPPTDRPQPPPCPEDARPVAAEPELVTTLGTILDEGPDPLRVLALRQLDAAGYLLPPRLLPRALTLAVQQTDLRPWLPPVVGERGRWLAHLHPEWSPALTLDETPPAPDWWDSGTLDQRCRFLAAQRRRDPAEARERLAQTLGETDARGRTRLLAELETGLSLEDQDVLETCLQDRSKEVRRQAGTLLARLPDSRYVARLTERVGACLGQTRKRLRQVLTIEPPAAFEPDWTLDAIEETPPKGERLGQRAWWLYQLARALPLGWWTGQTGLDPAGCVRWAKSTDWELALLRAWSEALARTPALDWTEAILNRLPVEGLALDPLDLVDRLPAAERETYWLALIERPPRGLSLGLLLTRFTQGLMREGLPGLSVPGARRLLDRLYRQGGAGRLVQDYSLRRALPGFIACLPDALLDEAADGWPRESLDSPAATETQAQILAIVRQRQILNHHLLQTGRSA</sequence>
<gene>
    <name evidence="1" type="ordered locus">Alvin_2773</name>
</gene>
<dbReference type="eggNOG" id="COG1638">
    <property type="taxonomic scope" value="Bacteria"/>
</dbReference>
<name>D3RQJ8_ALLVD</name>
<proteinExistence type="predicted"/>
<dbReference type="Pfam" id="PF18944">
    <property type="entry name" value="DUF5691"/>
    <property type="match status" value="1"/>
</dbReference>
<dbReference type="AlphaFoldDB" id="D3RQJ8"/>
<accession>D3RQJ8</accession>
<protein>
    <submittedName>
        <fullName evidence="1">Uncharacterized protein</fullName>
    </submittedName>
</protein>
<reference evidence="1 2" key="1">
    <citation type="journal article" date="2011" name="Stand. Genomic Sci.">
        <title>Complete genome sequence of Allochromatium vinosum DSM 180(T).</title>
        <authorList>
            <person name="Weissgerber T."/>
            <person name="Zigann R."/>
            <person name="Bruce D."/>
            <person name="Chang Y.J."/>
            <person name="Detter J.C."/>
            <person name="Han C."/>
            <person name="Hauser L."/>
            <person name="Jeffries C.D."/>
            <person name="Land M."/>
            <person name="Munk A.C."/>
            <person name="Tapia R."/>
            <person name="Dahl C."/>
        </authorList>
    </citation>
    <scope>NUCLEOTIDE SEQUENCE [LARGE SCALE GENOMIC DNA]</scope>
    <source>
        <strain evidence="2">ATCC 17899 / DSM 180 / NBRC 103801 / NCIMB 10441 / D</strain>
    </source>
</reference>
<dbReference type="InterPro" id="IPR043746">
    <property type="entry name" value="DUF5691"/>
</dbReference>
<dbReference type="HOGENOM" id="CLU_033313_0_0_6"/>
<dbReference type="EMBL" id="CP001896">
    <property type="protein sequence ID" value="ADC63682.1"/>
    <property type="molecule type" value="Genomic_DNA"/>
</dbReference>
<dbReference type="STRING" id="572477.Alvin_2773"/>
<dbReference type="Proteomes" id="UP000001441">
    <property type="component" value="Chromosome"/>
</dbReference>
<evidence type="ECO:0000313" key="1">
    <source>
        <dbReference type="EMBL" id="ADC63682.1"/>
    </source>
</evidence>
<dbReference type="KEGG" id="alv:Alvin_2773"/>
<evidence type="ECO:0000313" key="2">
    <source>
        <dbReference type="Proteomes" id="UP000001441"/>
    </source>
</evidence>
<dbReference type="RefSeq" id="WP_012971950.1">
    <property type="nucleotide sequence ID" value="NC_013851.1"/>
</dbReference>